<dbReference type="AlphaFoldDB" id="A0A8H4RKE6"/>
<feature type="region of interest" description="Disordered" evidence="1">
    <location>
        <begin position="317"/>
        <end position="339"/>
    </location>
</feature>
<dbReference type="Proteomes" id="UP000566819">
    <property type="component" value="Unassembled WGS sequence"/>
</dbReference>
<organism evidence="2 3">
    <name type="scientific">Cudoniella acicularis</name>
    <dbReference type="NCBI Taxonomy" id="354080"/>
    <lineage>
        <taxon>Eukaryota</taxon>
        <taxon>Fungi</taxon>
        <taxon>Dikarya</taxon>
        <taxon>Ascomycota</taxon>
        <taxon>Pezizomycotina</taxon>
        <taxon>Leotiomycetes</taxon>
        <taxon>Helotiales</taxon>
        <taxon>Tricladiaceae</taxon>
        <taxon>Cudoniella</taxon>
    </lineage>
</organism>
<name>A0A8H4RKE6_9HELO</name>
<dbReference type="OrthoDB" id="4966at2759"/>
<evidence type="ECO:0000313" key="2">
    <source>
        <dbReference type="EMBL" id="KAF4630279.1"/>
    </source>
</evidence>
<sequence length="698" mass="79055">MPKAHNDGNLDNMQELTVPTHVYFNPGMEAIQPCESGFLDALIRDLALLTFFARLEYLKTRNLHPVLSENGTLLAKRLDRVMDQCYRLQGVPHLFPSNSMRDAFFAKIAQLSSLLEIVADIAMRKVAFERATSSPISNIERPFTNQELAEIGAAPIVAEPPPLHPNRVGALNPWNAWLNNHVAEQFVAGCIGIEQRIPRVGDRLIRMLGNTYDAIQEIFEEDELVNRDLKNDPLGIPEPGYAYKHMQLSAFRTIPIHDMHFKIGHRKSYDCDGVITAESISKELGPLHESVNGYPRGEAFDTQNCAYFRFAMAYRPEEPSERESQKSPQLTRGDQSLGGIQHSNVPFAQTVKTKNMPPSSAVDSAIPTCGKITIKDPFHETANDQWMGYRDIFSTMASFPELSVEVAKYLPINDLISLYAISKPFHGVVNGYMAHFMRVCAEYNAPESARVFMFPLYQHLCISDPVGHSPLSGPLQARKIPSLRWLQMVIYKESVVRDILACMARQGHRMPKGMGVSLKKMWLTMEIATTRQRVQLMQSKYFGDLDIYHIQLFIIKLDMRFNDPVDGPGDATMRKIFLGQKGLGPLWKLLKRVAFTDAMEVVKLGIRYAYTVSPEHKDMPLWDIAANEIGRGHLEGWGRGRVHLARPDELIIREAVRRRLDLKNHLMEMMLWGYVDPTTGVNVQVTEDEMYMGGENTL</sequence>
<dbReference type="EMBL" id="JAAMPI010000567">
    <property type="protein sequence ID" value="KAF4630279.1"/>
    <property type="molecule type" value="Genomic_DNA"/>
</dbReference>
<evidence type="ECO:0000313" key="3">
    <source>
        <dbReference type="Proteomes" id="UP000566819"/>
    </source>
</evidence>
<evidence type="ECO:0000256" key="1">
    <source>
        <dbReference type="SAM" id="MobiDB-lite"/>
    </source>
</evidence>
<proteinExistence type="predicted"/>
<keyword evidence="3" id="KW-1185">Reference proteome</keyword>
<reference evidence="2 3" key="1">
    <citation type="submission" date="2020-03" db="EMBL/GenBank/DDBJ databases">
        <title>Draft Genome Sequence of Cudoniella acicularis.</title>
        <authorList>
            <person name="Buettner E."/>
            <person name="Kellner H."/>
        </authorList>
    </citation>
    <scope>NUCLEOTIDE SEQUENCE [LARGE SCALE GENOMIC DNA]</scope>
    <source>
        <strain evidence="2 3">DSM 108380</strain>
    </source>
</reference>
<comment type="caution">
    <text evidence="2">The sequence shown here is derived from an EMBL/GenBank/DDBJ whole genome shotgun (WGS) entry which is preliminary data.</text>
</comment>
<protein>
    <submittedName>
        <fullName evidence="2">Uncharacterized protein</fullName>
    </submittedName>
</protein>
<accession>A0A8H4RKE6</accession>
<gene>
    <name evidence="2" type="ORF">G7Y89_g7859</name>
</gene>